<evidence type="ECO:0000259" key="1">
    <source>
        <dbReference type="PROSITE" id="PS50106"/>
    </source>
</evidence>
<protein>
    <recommendedName>
        <fullName evidence="1">PDZ domain-containing protein</fullName>
    </recommendedName>
</protein>
<feature type="domain" description="PDZ" evidence="1">
    <location>
        <begin position="70"/>
        <end position="144"/>
    </location>
</feature>
<evidence type="ECO:0000313" key="2">
    <source>
        <dbReference type="EMBL" id="KAK5965070.1"/>
    </source>
</evidence>
<sequence>MHVDAVNNQRRSAESVSPYCAQRTFATYDQPGDQFTLNQEDFSAIPENVAVVPADRSRNFRVRAGFAYFLVTINFYEGVKIGLFVKHYRNQVIVSRVDDASLAAESLRVLDRIVDVNGAPVSDKDVCRTLIVRALEREGAVNMIIERPVDPAAIDFM</sequence>
<dbReference type="Gene3D" id="2.30.42.10">
    <property type="match status" value="1"/>
</dbReference>
<dbReference type="EMBL" id="WIXE01025024">
    <property type="protein sequence ID" value="KAK5965070.1"/>
    <property type="molecule type" value="Genomic_DNA"/>
</dbReference>
<reference evidence="2 3" key="1">
    <citation type="submission" date="2019-10" db="EMBL/GenBank/DDBJ databases">
        <title>Assembly and Annotation for the nematode Trichostrongylus colubriformis.</title>
        <authorList>
            <person name="Martin J."/>
        </authorList>
    </citation>
    <scope>NUCLEOTIDE SEQUENCE [LARGE SCALE GENOMIC DNA]</scope>
    <source>
        <strain evidence="2">G859</strain>
        <tissue evidence="2">Whole worm</tissue>
    </source>
</reference>
<name>A0AAN8EQM8_TRICO</name>
<evidence type="ECO:0000313" key="3">
    <source>
        <dbReference type="Proteomes" id="UP001331761"/>
    </source>
</evidence>
<dbReference type="InterPro" id="IPR036034">
    <property type="entry name" value="PDZ_sf"/>
</dbReference>
<dbReference type="AlphaFoldDB" id="A0AAN8EQM8"/>
<dbReference type="InterPro" id="IPR001478">
    <property type="entry name" value="PDZ"/>
</dbReference>
<dbReference type="PANTHER" id="PTHR31327">
    <property type="entry name" value="SPERM MEIOSIS PDZ DOMAIN CONTAINING PROTEINS-RELATED"/>
    <property type="match status" value="1"/>
</dbReference>
<dbReference type="SMART" id="SM00228">
    <property type="entry name" value="PDZ"/>
    <property type="match status" value="1"/>
</dbReference>
<organism evidence="2 3">
    <name type="scientific">Trichostrongylus colubriformis</name>
    <name type="common">Black scour worm</name>
    <dbReference type="NCBI Taxonomy" id="6319"/>
    <lineage>
        <taxon>Eukaryota</taxon>
        <taxon>Metazoa</taxon>
        <taxon>Ecdysozoa</taxon>
        <taxon>Nematoda</taxon>
        <taxon>Chromadorea</taxon>
        <taxon>Rhabditida</taxon>
        <taxon>Rhabditina</taxon>
        <taxon>Rhabditomorpha</taxon>
        <taxon>Strongyloidea</taxon>
        <taxon>Trichostrongylidae</taxon>
        <taxon>Trichostrongylus</taxon>
    </lineage>
</organism>
<accession>A0AAN8EQM8</accession>
<dbReference type="PANTHER" id="PTHR31327:SF7">
    <property type="entry name" value="PDZ DOMAIN-CONTAINING PROTEIN"/>
    <property type="match status" value="1"/>
</dbReference>
<comment type="caution">
    <text evidence="2">The sequence shown here is derived from an EMBL/GenBank/DDBJ whole genome shotgun (WGS) entry which is preliminary data.</text>
</comment>
<dbReference type="PROSITE" id="PS50106">
    <property type="entry name" value="PDZ"/>
    <property type="match status" value="1"/>
</dbReference>
<proteinExistence type="predicted"/>
<feature type="non-terminal residue" evidence="2">
    <location>
        <position position="157"/>
    </location>
</feature>
<dbReference type="InterPro" id="IPR040264">
    <property type="entry name" value="T15H9.4-like"/>
</dbReference>
<gene>
    <name evidence="2" type="ORF">GCK32_016975</name>
</gene>
<keyword evidence="3" id="KW-1185">Reference proteome</keyword>
<dbReference type="SUPFAM" id="SSF50156">
    <property type="entry name" value="PDZ domain-like"/>
    <property type="match status" value="1"/>
</dbReference>
<dbReference type="Proteomes" id="UP001331761">
    <property type="component" value="Unassembled WGS sequence"/>
</dbReference>